<dbReference type="Proteomes" id="UP000199137">
    <property type="component" value="Unassembled WGS sequence"/>
</dbReference>
<comment type="similarity">
    <text evidence="1">Belongs to the aldo/keto reductase family.</text>
</comment>
<dbReference type="PROSITE" id="PS00062">
    <property type="entry name" value="ALDOKETO_REDUCTASE_2"/>
    <property type="match status" value="1"/>
</dbReference>
<gene>
    <name evidence="8" type="ORF">G3I59_13125</name>
    <name evidence="9" type="ORF">SAMN05421854_117160</name>
</gene>
<feature type="binding site" evidence="5">
    <location>
        <position position="113"/>
    </location>
    <ligand>
        <name>substrate</name>
    </ligand>
</feature>
<dbReference type="SUPFAM" id="SSF51430">
    <property type="entry name" value="NAD(P)-linked oxidoreductase"/>
    <property type="match status" value="1"/>
</dbReference>
<feature type="site" description="Lowers pKa of active site Tyr" evidence="6">
    <location>
        <position position="80"/>
    </location>
</feature>
<reference evidence="9 10" key="1">
    <citation type="submission" date="2016-10" db="EMBL/GenBank/DDBJ databases">
        <authorList>
            <person name="de Groot N.N."/>
        </authorList>
    </citation>
    <scope>NUCLEOTIDE SEQUENCE [LARGE SCALE GENOMIC DNA]</scope>
    <source>
        <strain evidence="9 10">DSM 44637</strain>
    </source>
</reference>
<dbReference type="OrthoDB" id="9804790at2"/>
<reference evidence="8 11" key="2">
    <citation type="submission" date="2020-01" db="EMBL/GenBank/DDBJ databases">
        <title>Insect and environment-associated Actinomycetes.</title>
        <authorList>
            <person name="Currrie C."/>
            <person name="Chevrette M."/>
            <person name="Carlson C."/>
            <person name="Stubbendieck R."/>
            <person name="Wendt-Pienkowski E."/>
        </authorList>
    </citation>
    <scope>NUCLEOTIDE SEQUENCE [LARGE SCALE GENOMIC DNA]</scope>
    <source>
        <strain evidence="8 11">SID8386</strain>
    </source>
</reference>
<dbReference type="InterPro" id="IPR018170">
    <property type="entry name" value="Aldo/ket_reductase_CS"/>
</dbReference>
<evidence type="ECO:0000256" key="6">
    <source>
        <dbReference type="PIRSR" id="PIRSR000097-3"/>
    </source>
</evidence>
<organism evidence="9 10">
    <name type="scientific">Amycolatopsis rubida</name>
    <dbReference type="NCBI Taxonomy" id="112413"/>
    <lineage>
        <taxon>Bacteria</taxon>
        <taxon>Bacillati</taxon>
        <taxon>Actinomycetota</taxon>
        <taxon>Actinomycetes</taxon>
        <taxon>Pseudonocardiales</taxon>
        <taxon>Pseudonocardiaceae</taxon>
        <taxon>Amycolatopsis</taxon>
    </lineage>
</organism>
<evidence type="ECO:0000313" key="11">
    <source>
        <dbReference type="Proteomes" id="UP000470404"/>
    </source>
</evidence>
<evidence type="ECO:0000256" key="5">
    <source>
        <dbReference type="PIRSR" id="PIRSR000097-2"/>
    </source>
</evidence>
<dbReference type="EMBL" id="JAAGNC010000071">
    <property type="protein sequence ID" value="NEC56502.1"/>
    <property type="molecule type" value="Genomic_DNA"/>
</dbReference>
<name>A0A1I6A783_9PSEU</name>
<dbReference type="STRING" id="112413.SAMN05421854_117160"/>
<keyword evidence="2" id="KW-0521">NADP</keyword>
<proteinExistence type="inferred from homology"/>
<dbReference type="RefSeq" id="WP_067586657.1">
    <property type="nucleotide sequence ID" value="NZ_FOWC01000017.1"/>
</dbReference>
<evidence type="ECO:0000313" key="9">
    <source>
        <dbReference type="EMBL" id="SFQ64505.1"/>
    </source>
</evidence>
<evidence type="ECO:0000256" key="3">
    <source>
        <dbReference type="ARBA" id="ARBA00023002"/>
    </source>
</evidence>
<feature type="active site" description="Proton donor" evidence="4">
    <location>
        <position position="55"/>
    </location>
</feature>
<dbReference type="Gene3D" id="3.20.20.100">
    <property type="entry name" value="NADP-dependent oxidoreductase domain"/>
    <property type="match status" value="1"/>
</dbReference>
<dbReference type="PROSITE" id="PS00798">
    <property type="entry name" value="ALDOKETO_REDUCTASE_1"/>
    <property type="match status" value="1"/>
</dbReference>
<dbReference type="PANTHER" id="PTHR43827">
    <property type="entry name" value="2,5-DIKETO-D-GLUCONIC ACID REDUCTASE"/>
    <property type="match status" value="1"/>
</dbReference>
<dbReference type="FunFam" id="3.20.20.100:FF:000015">
    <property type="entry name" value="Oxidoreductase, aldo/keto reductase family"/>
    <property type="match status" value="1"/>
</dbReference>
<protein>
    <submittedName>
        <fullName evidence="9">2,5-diketo-D-gluconate reductase A</fullName>
    </submittedName>
    <submittedName>
        <fullName evidence="8">Aldo/keto reductase</fullName>
    </submittedName>
</protein>
<keyword evidence="3" id="KW-0560">Oxidoreductase</keyword>
<keyword evidence="11" id="KW-1185">Reference proteome</keyword>
<dbReference type="Pfam" id="PF00248">
    <property type="entry name" value="Aldo_ket_red"/>
    <property type="match status" value="1"/>
</dbReference>
<dbReference type="GO" id="GO:0016616">
    <property type="term" value="F:oxidoreductase activity, acting on the CH-OH group of donors, NAD or NADP as acceptor"/>
    <property type="evidence" value="ECO:0007669"/>
    <property type="project" value="UniProtKB-ARBA"/>
</dbReference>
<dbReference type="AlphaFoldDB" id="A0A1I6A783"/>
<dbReference type="InterPro" id="IPR036812">
    <property type="entry name" value="NAD(P)_OxRdtase_dom_sf"/>
</dbReference>
<dbReference type="PRINTS" id="PR00069">
    <property type="entry name" value="ALDKETRDTASE"/>
</dbReference>
<evidence type="ECO:0000313" key="10">
    <source>
        <dbReference type="Proteomes" id="UP000199137"/>
    </source>
</evidence>
<dbReference type="PANTHER" id="PTHR43827:SF3">
    <property type="entry name" value="NADP-DEPENDENT OXIDOREDUCTASE DOMAIN-CONTAINING PROTEIN"/>
    <property type="match status" value="1"/>
</dbReference>
<dbReference type="InterPro" id="IPR020471">
    <property type="entry name" value="AKR"/>
</dbReference>
<evidence type="ECO:0000256" key="4">
    <source>
        <dbReference type="PIRSR" id="PIRSR000097-1"/>
    </source>
</evidence>
<feature type="domain" description="NADP-dependent oxidoreductase" evidence="7">
    <location>
        <begin position="27"/>
        <end position="263"/>
    </location>
</feature>
<evidence type="ECO:0000256" key="1">
    <source>
        <dbReference type="ARBA" id="ARBA00007905"/>
    </source>
</evidence>
<evidence type="ECO:0000256" key="2">
    <source>
        <dbReference type="ARBA" id="ARBA00022857"/>
    </source>
</evidence>
<dbReference type="Proteomes" id="UP000470404">
    <property type="component" value="Unassembled WGS sequence"/>
</dbReference>
<sequence>MTIETNRVPQLELTNGVRIPQFGLGVFQIPPEETAAAVREALEAGYRHLDTAQMYRNEEGVGAGIRDSGVPREEIFVTTKLANDAQGHDNAINAMEGSLQRLELDYVDLYLIHWPLPKQDKYVATWHGFEELQRAGKTRAIGVSNFQISHLERLAAESATVPAVNQIELHPALQQPELRAYHEAHGIVTEAWSPLAQGEVLEDPLLAELAEKHGKTPAQIVLRWHVQLGNVVFPKSSSPKRMRENIDIFDFSLSDSDLDVLSGLDEGRRTGFDPDTFDG</sequence>
<dbReference type="InterPro" id="IPR023210">
    <property type="entry name" value="NADP_OxRdtase_dom"/>
</dbReference>
<accession>A0A1I6A783</accession>
<dbReference type="PIRSF" id="PIRSF000097">
    <property type="entry name" value="AKR"/>
    <property type="match status" value="1"/>
</dbReference>
<evidence type="ECO:0000259" key="7">
    <source>
        <dbReference type="Pfam" id="PF00248"/>
    </source>
</evidence>
<dbReference type="EMBL" id="FOWC01000017">
    <property type="protein sequence ID" value="SFQ64505.1"/>
    <property type="molecule type" value="Genomic_DNA"/>
</dbReference>
<evidence type="ECO:0000313" key="8">
    <source>
        <dbReference type="EMBL" id="NEC56502.1"/>
    </source>
</evidence>